<protein>
    <submittedName>
        <fullName evidence="1">Uncharacterized protein</fullName>
    </submittedName>
</protein>
<reference evidence="2" key="1">
    <citation type="journal article" date="2019" name="Nat. Commun.">
        <title>Expansion of phycobilisome linker gene families in mesophilic red algae.</title>
        <authorList>
            <person name="Lee J."/>
            <person name="Kim D."/>
            <person name="Bhattacharya D."/>
            <person name="Yoon H.S."/>
        </authorList>
    </citation>
    <scope>NUCLEOTIDE SEQUENCE [LARGE SCALE GENOMIC DNA]</scope>
    <source>
        <strain evidence="2">CCMP 1328</strain>
    </source>
</reference>
<evidence type="ECO:0000313" key="1">
    <source>
        <dbReference type="EMBL" id="KAA8494770.1"/>
    </source>
</evidence>
<name>A0A5J4YUY5_PORPP</name>
<gene>
    <name evidence="1" type="ORF">FVE85_3011</name>
</gene>
<comment type="caution">
    <text evidence="1">The sequence shown here is derived from an EMBL/GenBank/DDBJ whole genome shotgun (WGS) entry which is preliminary data.</text>
</comment>
<sequence length="116" mass="12595">MHSARKLYIHGSTVSTVTAYTTPFGFDVLRDSHVRTRQVGTSVRSARLGRYGAAACAVIQLVTTWIPRGALSLSMPRTRMIAGETCGIRTGCCTVQSSKSQVRRRPSCSQKSSRCG</sequence>
<dbReference type="AlphaFoldDB" id="A0A5J4YUY5"/>
<accession>A0A5J4YUY5</accession>
<proteinExistence type="predicted"/>
<dbReference type="Proteomes" id="UP000324585">
    <property type="component" value="Unassembled WGS sequence"/>
</dbReference>
<keyword evidence="2" id="KW-1185">Reference proteome</keyword>
<dbReference type="EMBL" id="VRMN01000004">
    <property type="protein sequence ID" value="KAA8494770.1"/>
    <property type="molecule type" value="Genomic_DNA"/>
</dbReference>
<organism evidence="1 2">
    <name type="scientific">Porphyridium purpureum</name>
    <name type="common">Red alga</name>
    <name type="synonym">Porphyridium cruentum</name>
    <dbReference type="NCBI Taxonomy" id="35688"/>
    <lineage>
        <taxon>Eukaryota</taxon>
        <taxon>Rhodophyta</taxon>
        <taxon>Bangiophyceae</taxon>
        <taxon>Porphyridiales</taxon>
        <taxon>Porphyridiaceae</taxon>
        <taxon>Porphyridium</taxon>
    </lineage>
</organism>
<evidence type="ECO:0000313" key="2">
    <source>
        <dbReference type="Proteomes" id="UP000324585"/>
    </source>
</evidence>